<evidence type="ECO:0008006" key="4">
    <source>
        <dbReference type="Google" id="ProtNLM"/>
    </source>
</evidence>
<dbReference type="EMBL" id="SUNJ01006838">
    <property type="protein sequence ID" value="TPP62436.1"/>
    <property type="molecule type" value="Genomic_DNA"/>
</dbReference>
<organism evidence="2 3">
    <name type="scientific">Fasciola gigantica</name>
    <name type="common">Giant liver fluke</name>
    <dbReference type="NCBI Taxonomy" id="46835"/>
    <lineage>
        <taxon>Eukaryota</taxon>
        <taxon>Metazoa</taxon>
        <taxon>Spiralia</taxon>
        <taxon>Lophotrochozoa</taxon>
        <taxon>Platyhelminthes</taxon>
        <taxon>Trematoda</taxon>
        <taxon>Digenea</taxon>
        <taxon>Plagiorchiida</taxon>
        <taxon>Echinostomata</taxon>
        <taxon>Echinostomatoidea</taxon>
        <taxon>Fasciolidae</taxon>
        <taxon>Fasciola</taxon>
    </lineage>
</organism>
<gene>
    <name evidence="2" type="ORF">FGIG_04584</name>
</gene>
<dbReference type="OrthoDB" id="6271981at2759"/>
<keyword evidence="3" id="KW-1185">Reference proteome</keyword>
<dbReference type="Proteomes" id="UP000316759">
    <property type="component" value="Unassembled WGS sequence"/>
</dbReference>
<accession>A0A504YQI4</accession>
<reference evidence="2 3" key="1">
    <citation type="submission" date="2019-04" db="EMBL/GenBank/DDBJ databases">
        <title>Annotation for the trematode Fasciola gigantica.</title>
        <authorList>
            <person name="Choi Y.-J."/>
        </authorList>
    </citation>
    <scope>NUCLEOTIDE SEQUENCE [LARGE SCALE GENOMIC DNA]</scope>
    <source>
        <strain evidence="2">Uganda_cow_1</strain>
    </source>
</reference>
<proteinExistence type="predicted"/>
<feature type="compositionally biased region" description="Basic residues" evidence="1">
    <location>
        <begin position="461"/>
        <end position="473"/>
    </location>
</feature>
<evidence type="ECO:0000313" key="2">
    <source>
        <dbReference type="EMBL" id="TPP62436.1"/>
    </source>
</evidence>
<feature type="non-terminal residue" evidence="2">
    <location>
        <position position="1"/>
    </location>
</feature>
<feature type="region of interest" description="Disordered" evidence="1">
    <location>
        <begin position="334"/>
        <end position="353"/>
    </location>
</feature>
<feature type="compositionally biased region" description="Basic and acidic residues" evidence="1">
    <location>
        <begin position="417"/>
        <end position="429"/>
    </location>
</feature>
<sequence length="473" mass="51841">LVLVAALASVYSRFSSVNQTGDQRFHREPGQLSSKFSTSRFQDNSPKLTGRLKHNLAMRFTEWTRGYLADLSDHLDADVLSEYISAVLEDLNTSAVDLHSEVTNLLSAYLSDDVCKNASTAIINAFREHHANSGATGEREDRQEGDGIISMEERMRLLMRADCARVVPDVPDPPKSRHERDHCTSACLREAGVAGYQGDSEEEKDVEIAITNAEFRAKQRLDVTSGSGILDGTLELVLAESPDSEIDLDQLEDVSGYGKKMDVKPGTVEDALSVLNPSLFGPTCSVAARAFPVGVARLPTPGSRPNPLGTFQLPMANGTVMEATKPAALQIPDEPETVNNRRTERKKKASLPSKHISKVAALAEAKAKQTKLTGTQSHGTLNSGSVRARQDEMDAFLFSDTESDGKEVLTDIPKGGQNREKVKEAEQMARQRSAAAAAQRRAEEKSSRENQLQQAVERKQAARKKAQKMERRR</sequence>
<feature type="region of interest" description="Disordered" evidence="1">
    <location>
        <begin position="368"/>
        <end position="473"/>
    </location>
</feature>
<evidence type="ECO:0000256" key="1">
    <source>
        <dbReference type="SAM" id="MobiDB-lite"/>
    </source>
</evidence>
<comment type="caution">
    <text evidence="2">The sequence shown here is derived from an EMBL/GenBank/DDBJ whole genome shotgun (WGS) entry which is preliminary data.</text>
</comment>
<feature type="compositionally biased region" description="Low complexity" evidence="1">
    <location>
        <begin position="430"/>
        <end position="439"/>
    </location>
</feature>
<protein>
    <recommendedName>
        <fullName evidence="4">Coiled-coil domain-containing protein 43</fullName>
    </recommendedName>
</protein>
<dbReference type="AlphaFoldDB" id="A0A504YQI4"/>
<evidence type="ECO:0000313" key="3">
    <source>
        <dbReference type="Proteomes" id="UP000316759"/>
    </source>
</evidence>
<feature type="compositionally biased region" description="Polar residues" evidence="1">
    <location>
        <begin position="370"/>
        <end position="385"/>
    </location>
</feature>
<name>A0A504YQI4_FASGI</name>